<dbReference type="Pfam" id="PF17774">
    <property type="entry name" value="YlmH_RBD"/>
    <property type="match status" value="1"/>
</dbReference>
<feature type="domain" description="RNA-binding S4" evidence="2">
    <location>
        <begin position="183"/>
        <end position="252"/>
    </location>
</feature>
<accession>C8NFH5</accession>
<dbReference type="Gene3D" id="3.30.70.330">
    <property type="match status" value="1"/>
</dbReference>
<dbReference type="InterPro" id="IPR012677">
    <property type="entry name" value="Nucleotide-bd_a/b_plait_sf"/>
</dbReference>
<dbReference type="InterPro" id="IPR002942">
    <property type="entry name" value="S4_RNA-bd"/>
</dbReference>
<reference evidence="3 4" key="1">
    <citation type="submission" date="2009-08" db="EMBL/GenBank/DDBJ databases">
        <authorList>
            <person name="Muzny D."/>
            <person name="Qin X."/>
            <person name="Deng J."/>
            <person name="Jiang H."/>
            <person name="Liu Y."/>
            <person name="Qu J."/>
            <person name="Song X.-Z."/>
            <person name="Zhang L."/>
            <person name="Thornton R."/>
            <person name="Coyle M."/>
            <person name="Francisco L."/>
            <person name="Jackson L."/>
            <person name="Javaid M."/>
            <person name="Korchina V."/>
            <person name="Kovar C."/>
            <person name="Mata R."/>
            <person name="Mathew T."/>
            <person name="Ngo R."/>
            <person name="Nguyen L."/>
            <person name="Nguyen N."/>
            <person name="Okwuonu G."/>
            <person name="Ongeri F."/>
            <person name="Pham C."/>
            <person name="Simmons D."/>
            <person name="Wilczek-Boney K."/>
            <person name="Hale W."/>
            <person name="Jakkamsetti A."/>
            <person name="Pham P."/>
            <person name="Ruth R."/>
            <person name="San Lucas F."/>
            <person name="Warren J."/>
            <person name="Zhang J."/>
            <person name="Zhao Z."/>
            <person name="Zhou C."/>
            <person name="Zhu D."/>
            <person name="Lee S."/>
            <person name="Bess C."/>
            <person name="Blankenburg K."/>
            <person name="Forbes L."/>
            <person name="Fu Q."/>
            <person name="Gubbala S."/>
            <person name="Hirani K."/>
            <person name="Jayaseelan J.C."/>
            <person name="Lara F."/>
            <person name="Munidasa M."/>
            <person name="Palculict T."/>
            <person name="Patil S."/>
            <person name="Pu L.-L."/>
            <person name="Saada N."/>
            <person name="Tang L."/>
            <person name="Weissenberger G."/>
            <person name="Zhu Y."/>
            <person name="Hemphill L."/>
            <person name="Shang Y."/>
            <person name="Youmans B."/>
            <person name="Ayvaz T."/>
            <person name="Ross M."/>
            <person name="Santibanez J."/>
            <person name="Aqrawi P."/>
            <person name="Gross S."/>
            <person name="Joshi V."/>
            <person name="Fowler G."/>
            <person name="Nazareth L."/>
            <person name="Reid J."/>
            <person name="Worley K."/>
            <person name="Petrosino J."/>
            <person name="Highlander S."/>
            <person name="Gibbs R."/>
        </authorList>
    </citation>
    <scope>NUCLEOTIDE SEQUENCE [LARGE SCALE GENOMIC DNA]</scope>
    <source>
        <strain evidence="3 4">ATCC 49175</strain>
    </source>
</reference>
<evidence type="ECO:0000313" key="3">
    <source>
        <dbReference type="EMBL" id="EEW37580.1"/>
    </source>
</evidence>
<dbReference type="CDD" id="cd00165">
    <property type="entry name" value="S4"/>
    <property type="match status" value="1"/>
</dbReference>
<proteinExistence type="predicted"/>
<dbReference type="InterPro" id="IPR036986">
    <property type="entry name" value="S4_RNA-bd_sf"/>
</dbReference>
<gene>
    <name evidence="3" type="primary">ylmH</name>
    <name evidence="3" type="ORF">HMPREF0444_0670</name>
</gene>
<keyword evidence="4" id="KW-1185">Reference proteome</keyword>
<evidence type="ECO:0000259" key="2">
    <source>
        <dbReference type="SMART" id="SM00363"/>
    </source>
</evidence>
<dbReference type="Gene3D" id="3.30.1370.160">
    <property type="match status" value="1"/>
</dbReference>
<dbReference type="EMBL" id="ACKZ01000014">
    <property type="protein sequence ID" value="EEW37580.1"/>
    <property type="molecule type" value="Genomic_DNA"/>
</dbReference>
<dbReference type="Proteomes" id="UP000005926">
    <property type="component" value="Unassembled WGS sequence"/>
</dbReference>
<comment type="caution">
    <text evidence="3">The sequence shown here is derived from an EMBL/GenBank/DDBJ whole genome shotgun (WGS) entry which is preliminary data.</text>
</comment>
<dbReference type="PROSITE" id="PS50889">
    <property type="entry name" value="S4"/>
    <property type="match status" value="1"/>
</dbReference>
<dbReference type="PANTHER" id="PTHR13633">
    <property type="entry name" value="MITOCHONDRIAL TRANSCRIPTION RESCUE FACTOR 1"/>
    <property type="match status" value="1"/>
</dbReference>
<protein>
    <submittedName>
        <fullName evidence="3">S4 domain protein</fullName>
    </submittedName>
</protein>
<dbReference type="PANTHER" id="PTHR13633:SF3">
    <property type="entry name" value="MITOCHONDRIAL TRANSCRIPTION RESCUE FACTOR 1"/>
    <property type="match status" value="1"/>
</dbReference>
<organism evidence="3 4">
    <name type="scientific">Granulicatella adiacens ATCC 49175</name>
    <dbReference type="NCBI Taxonomy" id="638301"/>
    <lineage>
        <taxon>Bacteria</taxon>
        <taxon>Bacillati</taxon>
        <taxon>Bacillota</taxon>
        <taxon>Bacilli</taxon>
        <taxon>Lactobacillales</taxon>
        <taxon>Carnobacteriaceae</taxon>
        <taxon>Granulicatella</taxon>
    </lineage>
</organism>
<dbReference type="HOGENOM" id="CLU_075687_2_0_9"/>
<dbReference type="GeneID" id="78413003"/>
<evidence type="ECO:0000256" key="1">
    <source>
        <dbReference type="PROSITE-ProRule" id="PRU00182"/>
    </source>
</evidence>
<dbReference type="RefSeq" id="WP_005605963.1">
    <property type="nucleotide sequence ID" value="NZ_CP102283.1"/>
</dbReference>
<dbReference type="Gene3D" id="3.10.290.10">
    <property type="entry name" value="RNA-binding S4 domain"/>
    <property type="match status" value="1"/>
</dbReference>
<dbReference type="SUPFAM" id="SSF55174">
    <property type="entry name" value="Alpha-L RNA-binding motif"/>
    <property type="match status" value="1"/>
</dbReference>
<dbReference type="AlphaFoldDB" id="C8NFH5"/>
<sequence>MGSGVEQHFRKEEISFLKQVEEWVEEVRLQYAPVLTNYLDPRQQFIVEAIVGQYDDVRYYFDGGYIDAERKRCMICPDYYEPTLEDFENALFHIQYPKKFATLGHGKILGSLMSLGFDRSLIGDIISNGEDWQLFCAQNMKEYIKQQLEKIGKVAVRLEEVDYTKLIVPVDHWTNIQTVVSSLRLDTVIASVFNVSRQRSKEMIESGKVKVNWTEENRPDFLLEILDIVSIRGYGRLQIQKIEGRTKKDKIKIELGLLEKNKK</sequence>
<dbReference type="Pfam" id="PF01479">
    <property type="entry name" value="S4"/>
    <property type="match status" value="1"/>
</dbReference>
<name>C8NFH5_9LACT</name>
<dbReference type="GO" id="GO:0003723">
    <property type="term" value="F:RNA binding"/>
    <property type="evidence" value="ECO:0007669"/>
    <property type="project" value="UniProtKB-KW"/>
</dbReference>
<dbReference type="SMART" id="SM00363">
    <property type="entry name" value="S4"/>
    <property type="match status" value="1"/>
</dbReference>
<evidence type="ECO:0000313" key="4">
    <source>
        <dbReference type="Proteomes" id="UP000005926"/>
    </source>
</evidence>
<keyword evidence="1" id="KW-0694">RNA-binding</keyword>
<dbReference type="eggNOG" id="COG2302">
    <property type="taxonomic scope" value="Bacteria"/>
</dbReference>
<dbReference type="InterPro" id="IPR040591">
    <property type="entry name" value="RqcP2_RBD"/>
</dbReference>
<dbReference type="STRING" id="638301.HMPREF0444_0670"/>